<dbReference type="AlphaFoldDB" id="A0A830HDP5"/>
<accession>A0A830HDP5</accession>
<dbReference type="Pfam" id="PF00226">
    <property type="entry name" value="DnaJ"/>
    <property type="match status" value="1"/>
</dbReference>
<feature type="domain" description="J" evidence="2">
    <location>
        <begin position="205"/>
        <end position="262"/>
    </location>
</feature>
<dbReference type="Gene3D" id="1.10.287.110">
    <property type="entry name" value="DnaJ domain"/>
    <property type="match status" value="1"/>
</dbReference>
<reference evidence="3" key="1">
    <citation type="submission" date="2020-10" db="EMBL/GenBank/DDBJ databases">
        <title>Unveiling of a novel bifunctional photoreceptor, Dualchrome1, isolated from a cosmopolitan green alga.</title>
        <authorList>
            <person name="Suzuki S."/>
            <person name="Kawachi M."/>
        </authorList>
    </citation>
    <scope>NUCLEOTIDE SEQUENCE</scope>
    <source>
        <strain evidence="3">NIES 2893</strain>
    </source>
</reference>
<evidence type="ECO:0000256" key="1">
    <source>
        <dbReference type="SAM" id="MobiDB-lite"/>
    </source>
</evidence>
<dbReference type="InterPro" id="IPR001623">
    <property type="entry name" value="DnaJ_domain"/>
</dbReference>
<dbReference type="OrthoDB" id="10250354at2759"/>
<evidence type="ECO:0000313" key="3">
    <source>
        <dbReference type="EMBL" id="GHP04868.1"/>
    </source>
</evidence>
<dbReference type="SUPFAM" id="SSF46565">
    <property type="entry name" value="Chaperone J-domain"/>
    <property type="match status" value="1"/>
</dbReference>
<dbReference type="PANTHER" id="PTHR45270:SF4">
    <property type="entry name" value="CHAPERONE DNAJ-DOMAIN SUPERFAMILY PROTEIN"/>
    <property type="match status" value="1"/>
</dbReference>
<proteinExistence type="predicted"/>
<protein>
    <recommendedName>
        <fullName evidence="2">J domain-containing protein</fullName>
    </recommendedName>
</protein>
<dbReference type="PROSITE" id="PS50076">
    <property type="entry name" value="DNAJ_2"/>
    <property type="match status" value="1"/>
</dbReference>
<dbReference type="Proteomes" id="UP000660262">
    <property type="component" value="Unassembled WGS sequence"/>
</dbReference>
<dbReference type="EMBL" id="BNJQ01000008">
    <property type="protein sequence ID" value="GHP04868.1"/>
    <property type="molecule type" value="Genomic_DNA"/>
</dbReference>
<feature type="region of interest" description="Disordered" evidence="1">
    <location>
        <begin position="130"/>
        <end position="149"/>
    </location>
</feature>
<evidence type="ECO:0000259" key="2">
    <source>
        <dbReference type="PROSITE" id="PS50076"/>
    </source>
</evidence>
<comment type="caution">
    <text evidence="3">The sequence shown here is derived from an EMBL/GenBank/DDBJ whole genome shotgun (WGS) entry which is preliminary data.</text>
</comment>
<organism evidence="3 4">
    <name type="scientific">Pycnococcus provasolii</name>
    <dbReference type="NCBI Taxonomy" id="41880"/>
    <lineage>
        <taxon>Eukaryota</taxon>
        <taxon>Viridiplantae</taxon>
        <taxon>Chlorophyta</taxon>
        <taxon>Pseudoscourfieldiophyceae</taxon>
        <taxon>Pseudoscourfieldiales</taxon>
        <taxon>Pycnococcaceae</taxon>
        <taxon>Pycnococcus</taxon>
    </lineage>
</organism>
<keyword evidence="4" id="KW-1185">Reference proteome</keyword>
<dbReference type="InterPro" id="IPR036869">
    <property type="entry name" value="J_dom_sf"/>
</dbReference>
<dbReference type="SMART" id="SM00271">
    <property type="entry name" value="DnaJ"/>
    <property type="match status" value="1"/>
</dbReference>
<dbReference type="CDD" id="cd06257">
    <property type="entry name" value="DnaJ"/>
    <property type="match status" value="1"/>
</dbReference>
<evidence type="ECO:0000313" key="4">
    <source>
        <dbReference type="Proteomes" id="UP000660262"/>
    </source>
</evidence>
<sequence>MASSANPSPCDLPANTHGLHATLNKTISKTNKQSKQWVRGQTGPTPEQIAAQKLLIEQKEAELQKRREELAKKKQEKQEELAKKKEEVAKKKEAKTWKRVDDTAERLKKKEQERAALVERIKMEQARISAEQTAAAERKRAAEEAEEAKRKARASSLVKGFVEAGATDTAAERLQRWERLAAEQKDATAKEEAAVEVRRILATNEAHAVLGLGKLEAAEMSLVKRNYRLLARAVHPDKCNHPQAKEAFQKVNKAYETLRSQN</sequence>
<feature type="region of interest" description="Disordered" evidence="1">
    <location>
        <begin position="67"/>
        <end position="107"/>
    </location>
</feature>
<dbReference type="PANTHER" id="PTHR45270">
    <property type="entry name" value="OS03G0832900 PROTEIN"/>
    <property type="match status" value="1"/>
</dbReference>
<feature type="compositionally biased region" description="Basic and acidic residues" evidence="1">
    <location>
        <begin position="136"/>
        <end position="149"/>
    </location>
</feature>
<gene>
    <name evidence="3" type="ORF">PPROV_000362000</name>
</gene>
<name>A0A830HDP5_9CHLO</name>